<evidence type="ECO:0000313" key="3">
    <source>
        <dbReference type="Proteomes" id="UP001199044"/>
    </source>
</evidence>
<dbReference type="PANTHER" id="PTHR10953:SF240">
    <property type="entry name" value="SULFUR CARRIER PROTEIN THIS ADENYLYLTRANSFERASE"/>
    <property type="match status" value="1"/>
</dbReference>
<name>A0ABS7YH74_9VIBR</name>
<reference evidence="3" key="1">
    <citation type="submission" date="2023-07" db="EMBL/GenBank/DDBJ databases">
        <title>Molecular identification of indigenous halophilic bacteria isolated from red sea cost, biodegradation of synthetic dyes and assessment of degraded metabolite toxicity.</title>
        <authorList>
            <person name="Chaieb K."/>
            <person name="Altayb H.N."/>
        </authorList>
    </citation>
    <scope>NUCLEOTIDE SEQUENCE [LARGE SCALE GENOMIC DNA]</scope>
    <source>
        <strain evidence="3">K20</strain>
    </source>
</reference>
<gene>
    <name evidence="2" type="ORF">LDJ79_02775</name>
</gene>
<proteinExistence type="predicted"/>
<evidence type="ECO:0000259" key="1">
    <source>
        <dbReference type="Pfam" id="PF00899"/>
    </source>
</evidence>
<dbReference type="PANTHER" id="PTHR10953">
    <property type="entry name" value="UBIQUITIN-ACTIVATING ENZYME E1"/>
    <property type="match status" value="1"/>
</dbReference>
<feature type="domain" description="THIF-type NAD/FAD binding fold" evidence="1">
    <location>
        <begin position="12"/>
        <end position="246"/>
    </location>
</feature>
<dbReference type="InterPro" id="IPR035985">
    <property type="entry name" value="Ubiquitin-activating_enz"/>
</dbReference>
<accession>A0ABS7YH74</accession>
<organism evidence="2 3">
    <name type="scientific">Vibrio tritonius</name>
    <dbReference type="NCBI Taxonomy" id="1435069"/>
    <lineage>
        <taxon>Bacteria</taxon>
        <taxon>Pseudomonadati</taxon>
        <taxon>Pseudomonadota</taxon>
        <taxon>Gammaproteobacteria</taxon>
        <taxon>Vibrionales</taxon>
        <taxon>Vibrionaceae</taxon>
        <taxon>Vibrio</taxon>
    </lineage>
</organism>
<dbReference type="EMBL" id="JAIWIU010000014">
    <property type="protein sequence ID" value="MCA2015018.1"/>
    <property type="molecule type" value="Genomic_DNA"/>
</dbReference>
<dbReference type="Pfam" id="PF00899">
    <property type="entry name" value="ThiF"/>
    <property type="match status" value="1"/>
</dbReference>
<dbReference type="Gene3D" id="3.40.50.720">
    <property type="entry name" value="NAD(P)-binding Rossmann-like Domain"/>
    <property type="match status" value="1"/>
</dbReference>
<dbReference type="InterPro" id="IPR000594">
    <property type="entry name" value="ThiF_NAD_FAD-bd"/>
</dbReference>
<dbReference type="InterPro" id="IPR045886">
    <property type="entry name" value="ThiF/MoeB/HesA"/>
</dbReference>
<comment type="caution">
    <text evidence="2">The sequence shown here is derived from an EMBL/GenBank/DDBJ whole genome shotgun (WGS) entry which is preliminary data.</text>
</comment>
<protein>
    <submittedName>
        <fullName evidence="2">HesA/MoeB/ThiF family protein</fullName>
    </submittedName>
</protein>
<evidence type="ECO:0000313" key="2">
    <source>
        <dbReference type="EMBL" id="MCA2015018.1"/>
    </source>
</evidence>
<dbReference type="CDD" id="cd00757">
    <property type="entry name" value="ThiF_MoeB_HesA_family"/>
    <property type="match status" value="1"/>
</dbReference>
<keyword evidence="3" id="KW-1185">Reference proteome</keyword>
<dbReference type="RefSeq" id="WP_225249487.1">
    <property type="nucleotide sequence ID" value="NZ_JAIWIU010000014.1"/>
</dbReference>
<dbReference type="Proteomes" id="UP001199044">
    <property type="component" value="Unassembled WGS sequence"/>
</dbReference>
<sequence>MSTLTDQQFLRYQKQICLDGWSEDIQAKLSERTVLIIGCGGLGNAAALYLAASGVGHLVLVDDDEVELSNLPRQVAYCFDDLGVSKVDALKEAIRQRNSDCQVRVVRRRMTDEQLMLEVTLADVVLDCSDNIATRHQVNRCCNRSEIPLISGAAAGWDGQFCAWDYQADSSCYHCLYPDDTKVIADRCSSLGIVGPLVGIISCYQSLACLNYLANEHFGFLSSTLYCFNGLSGEWSSFQINRDPKCCVCGNLANGDVGSVSLFDDEVSDGKASCFANKENKEIV</sequence>
<dbReference type="SUPFAM" id="SSF69572">
    <property type="entry name" value="Activating enzymes of the ubiquitin-like proteins"/>
    <property type="match status" value="1"/>
</dbReference>